<dbReference type="GeneID" id="82880934"/>
<evidence type="ECO:0000313" key="4">
    <source>
        <dbReference type="Proteomes" id="UP000185479"/>
    </source>
</evidence>
<evidence type="ECO:0000256" key="1">
    <source>
        <dbReference type="SAM" id="MobiDB-lite"/>
    </source>
</evidence>
<dbReference type="OrthoDB" id="4416901at2"/>
<evidence type="ECO:0000313" key="3">
    <source>
        <dbReference type="EMBL" id="GEB97764.1"/>
    </source>
</evidence>
<dbReference type="RefSeq" id="WP_075730316.1">
    <property type="nucleotide sequence ID" value="NZ_BJNB01000016.1"/>
</dbReference>
<proteinExistence type="predicted"/>
<evidence type="ECO:0000313" key="2">
    <source>
        <dbReference type="EMBL" id="APT87390.1"/>
    </source>
</evidence>
<reference evidence="2 4" key="1">
    <citation type="submission" date="2014-08" db="EMBL/GenBank/DDBJ databases">
        <title>Complete genome sequence of Corynebacterium flavescens OJ8(T)(=DSM 20296(T)), isolated from cheese.</title>
        <authorList>
            <person name="Ruckert C."/>
            <person name="Albersmeier A."/>
            <person name="Winkler A."/>
            <person name="Kalinowski J."/>
        </authorList>
    </citation>
    <scope>NUCLEOTIDE SEQUENCE [LARGE SCALE GENOMIC DNA]</scope>
    <source>
        <strain evidence="2 4">OJ8</strain>
    </source>
</reference>
<name>A0A1L7CNH2_CORFL</name>
<keyword evidence="4" id="KW-1185">Reference proteome</keyword>
<dbReference type="EMBL" id="BJNB01000016">
    <property type="protein sequence ID" value="GEB97764.1"/>
    <property type="molecule type" value="Genomic_DNA"/>
</dbReference>
<dbReference type="Proteomes" id="UP000315353">
    <property type="component" value="Unassembled WGS sequence"/>
</dbReference>
<protein>
    <submittedName>
        <fullName evidence="2">Uncharacterized protein</fullName>
    </submittedName>
</protein>
<dbReference type="Proteomes" id="UP000185479">
    <property type="component" value="Chromosome"/>
</dbReference>
<sequence>MEQLELIQAPYYKATTPTGEWTPHADRAIATLANTGRPFTNDDVRALIPDHITPHHPNAWGSLFSVWAGRGLIKMVGVRNSRQKSRHSGLQRVWQGTTPKNHQEAA</sequence>
<dbReference type="KEGG" id="cfc:CFLV_09495"/>
<reference evidence="3 5" key="2">
    <citation type="submission" date="2019-06" db="EMBL/GenBank/DDBJ databases">
        <title>Whole genome shotgun sequence of Corynebacterium flavescens NBRC 14136.</title>
        <authorList>
            <person name="Hosoyama A."/>
            <person name="Uohara A."/>
            <person name="Ohji S."/>
            <person name="Ichikawa N."/>
        </authorList>
    </citation>
    <scope>NUCLEOTIDE SEQUENCE [LARGE SCALE GENOMIC DNA]</scope>
    <source>
        <strain evidence="3 5">NBRC 14136</strain>
    </source>
</reference>
<organism evidence="2 4">
    <name type="scientific">Corynebacterium flavescens</name>
    <dbReference type="NCBI Taxonomy" id="28028"/>
    <lineage>
        <taxon>Bacteria</taxon>
        <taxon>Bacillati</taxon>
        <taxon>Actinomycetota</taxon>
        <taxon>Actinomycetes</taxon>
        <taxon>Mycobacteriales</taxon>
        <taxon>Corynebacteriaceae</taxon>
        <taxon>Corynebacterium</taxon>
    </lineage>
</organism>
<gene>
    <name evidence="3" type="ORF">CFL01nite_12590</name>
    <name evidence="2" type="ORF">CFLV_09495</name>
</gene>
<evidence type="ECO:0000313" key="5">
    <source>
        <dbReference type="Proteomes" id="UP000315353"/>
    </source>
</evidence>
<accession>A0A1L7CNH2</accession>
<dbReference type="AlphaFoldDB" id="A0A1L7CNH2"/>
<feature type="region of interest" description="Disordered" evidence="1">
    <location>
        <begin position="78"/>
        <end position="106"/>
    </location>
</feature>
<dbReference type="EMBL" id="CP009246">
    <property type="protein sequence ID" value="APT87390.1"/>
    <property type="molecule type" value="Genomic_DNA"/>
</dbReference>